<reference evidence="1" key="1">
    <citation type="submission" date="2023-06" db="EMBL/GenBank/DDBJ databases">
        <title>Cytophagales bacterium Strain LB-30, isolated from soil.</title>
        <authorList>
            <person name="Liu B."/>
        </authorList>
    </citation>
    <scope>NUCLEOTIDE SEQUENCE</scope>
    <source>
        <strain evidence="1">LB-30</strain>
    </source>
</reference>
<organism evidence="1 2">
    <name type="scientific">Shiella aurantiaca</name>
    <dbReference type="NCBI Taxonomy" id="3058365"/>
    <lineage>
        <taxon>Bacteria</taxon>
        <taxon>Pseudomonadati</taxon>
        <taxon>Bacteroidota</taxon>
        <taxon>Cytophagia</taxon>
        <taxon>Cytophagales</taxon>
        <taxon>Shiellaceae</taxon>
        <taxon>Shiella</taxon>
    </lineage>
</organism>
<dbReference type="RefSeq" id="WP_320002454.1">
    <property type="nucleotide sequence ID" value="NZ_JAUHJS010000001.1"/>
</dbReference>
<evidence type="ECO:0000313" key="2">
    <source>
        <dbReference type="Proteomes" id="UP001168552"/>
    </source>
</evidence>
<keyword evidence="2" id="KW-1185">Reference proteome</keyword>
<name>A0ABT8F0I5_9BACT</name>
<comment type="caution">
    <text evidence="1">The sequence shown here is derived from an EMBL/GenBank/DDBJ whole genome shotgun (WGS) entry which is preliminary data.</text>
</comment>
<dbReference type="PANTHER" id="PTHR40069">
    <property type="entry name" value="YWBE PROTEIN"/>
    <property type="match status" value="1"/>
</dbReference>
<sequence length="68" mass="7581">MDGTQRNQIKPGMTVRIVLKKDQRSGLLTEGEVANILTSAPFHPHGIKVRLSDGQIGRVKEIIEEEED</sequence>
<dbReference type="InterPro" id="IPR019240">
    <property type="entry name" value="DUF2196"/>
</dbReference>
<dbReference type="Pfam" id="PF09962">
    <property type="entry name" value="DUF2196"/>
    <property type="match status" value="1"/>
</dbReference>
<protein>
    <submittedName>
        <fullName evidence="1">YwbE family protein</fullName>
    </submittedName>
</protein>
<dbReference type="Proteomes" id="UP001168552">
    <property type="component" value="Unassembled WGS sequence"/>
</dbReference>
<gene>
    <name evidence="1" type="ORF">QWY31_00350</name>
</gene>
<accession>A0ABT8F0I5</accession>
<dbReference type="PANTHER" id="PTHR40069:SF1">
    <property type="entry name" value="YWBE PROTEIN"/>
    <property type="match status" value="1"/>
</dbReference>
<dbReference type="NCBIfam" id="TIGR03833">
    <property type="entry name" value="YwbE family protein"/>
    <property type="match status" value="1"/>
</dbReference>
<dbReference type="EMBL" id="JAUHJS010000001">
    <property type="protein sequence ID" value="MDN4163925.1"/>
    <property type="molecule type" value="Genomic_DNA"/>
</dbReference>
<evidence type="ECO:0000313" key="1">
    <source>
        <dbReference type="EMBL" id="MDN4163925.1"/>
    </source>
</evidence>
<proteinExistence type="predicted"/>